<evidence type="ECO:0000256" key="4">
    <source>
        <dbReference type="RuleBase" id="RU000564"/>
    </source>
</evidence>
<dbReference type="GO" id="GO:0006412">
    <property type="term" value="P:translation"/>
    <property type="evidence" value="ECO:0007669"/>
    <property type="project" value="InterPro"/>
</dbReference>
<reference evidence="5 6" key="1">
    <citation type="journal article" date="2012" name="Mol. Biol. Evol.">
        <title>Genome reduction and co-evolution between the primary and secondary bacterial symbionts of psyllids.</title>
        <authorList>
            <person name="Sloan D.B."/>
            <person name="Moran N.A."/>
        </authorList>
    </citation>
    <scope>NUCLEOTIDE SEQUENCE [LARGE SCALE GENOMIC DNA]</scope>
    <source>
        <strain evidence="5 6">PC</strain>
    </source>
</reference>
<comment type="similarity">
    <text evidence="4">Belongs to the bacterial ribosomal protein bL31 family.</text>
</comment>
<proteinExistence type="inferred from homology"/>
<dbReference type="HOGENOM" id="CLU_114306_4_4_6"/>
<evidence type="ECO:0000313" key="5">
    <source>
        <dbReference type="EMBL" id="AFP84253.1"/>
    </source>
</evidence>
<dbReference type="PATRIC" id="fig|1202540.3.peg.27"/>
<dbReference type="SUPFAM" id="SSF143800">
    <property type="entry name" value="L28p-like"/>
    <property type="match status" value="1"/>
</dbReference>
<comment type="subunit">
    <text evidence="1">Part of the 50S ribosomal subunit.</text>
</comment>
<gene>
    <name evidence="5" type="primary">rpmE</name>
    <name evidence="5" type="ORF">A357_027</name>
</gene>
<evidence type="ECO:0000256" key="1">
    <source>
        <dbReference type="ARBA" id="ARBA00011838"/>
    </source>
</evidence>
<dbReference type="Gene3D" id="4.10.830.30">
    <property type="entry name" value="Ribosomal protein L31"/>
    <property type="match status" value="1"/>
</dbReference>
<dbReference type="GO" id="GO:1990904">
    <property type="term" value="C:ribonucleoprotein complex"/>
    <property type="evidence" value="ECO:0007669"/>
    <property type="project" value="UniProtKB-KW"/>
</dbReference>
<name>J3YQL5_CARRU</name>
<dbReference type="KEGG" id="crv:A357_027"/>
<evidence type="ECO:0000313" key="6">
    <source>
        <dbReference type="Proteomes" id="UP000003935"/>
    </source>
</evidence>
<dbReference type="EMBL" id="CP003545">
    <property type="protein sequence ID" value="AFP84253.1"/>
    <property type="molecule type" value="Genomic_DNA"/>
</dbReference>
<dbReference type="Proteomes" id="UP000003935">
    <property type="component" value="Chromosome"/>
</dbReference>
<sequence length="62" mass="7305">MKTIFCLCVCGKSYQITSNFDKNINTNICSNCHSFFTKKKNTYNNSVKAVKFNKKYELFFKK</sequence>
<organism evidence="5 6">
    <name type="scientific">Candidatus Carsonella ruddii PC isolate NHV</name>
    <dbReference type="NCBI Taxonomy" id="1202540"/>
    <lineage>
        <taxon>Bacteria</taxon>
        <taxon>Pseudomonadati</taxon>
        <taxon>Pseudomonadota</taxon>
        <taxon>Gammaproteobacteria</taxon>
        <taxon>Oceanospirillales</taxon>
        <taxon>Halomonadaceae</taxon>
        <taxon>Zymobacter group</taxon>
        <taxon>Candidatus Carsonella</taxon>
    </lineage>
</organism>
<dbReference type="GO" id="GO:0003735">
    <property type="term" value="F:structural constituent of ribosome"/>
    <property type="evidence" value="ECO:0007669"/>
    <property type="project" value="InterPro"/>
</dbReference>
<dbReference type="OrthoDB" id="9803251at2"/>
<dbReference type="InterPro" id="IPR002150">
    <property type="entry name" value="Ribosomal_bL31"/>
</dbReference>
<evidence type="ECO:0000256" key="2">
    <source>
        <dbReference type="ARBA" id="ARBA00022980"/>
    </source>
</evidence>
<dbReference type="NCBIfam" id="TIGR00105">
    <property type="entry name" value="L31"/>
    <property type="match status" value="1"/>
</dbReference>
<keyword evidence="2 4" id="KW-0689">Ribosomal protein</keyword>
<keyword evidence="3 4" id="KW-0687">Ribonucleoprotein</keyword>
<dbReference type="GO" id="GO:0005840">
    <property type="term" value="C:ribosome"/>
    <property type="evidence" value="ECO:0007669"/>
    <property type="project" value="UniProtKB-KW"/>
</dbReference>
<dbReference type="RefSeq" id="WP_014887552.1">
    <property type="nucleotide sequence ID" value="NC_018418.1"/>
</dbReference>
<accession>J3YQL5</accession>
<dbReference type="STRING" id="1202540.A357_027"/>
<dbReference type="InterPro" id="IPR042105">
    <property type="entry name" value="Ribosomal_bL31_sf"/>
</dbReference>
<protein>
    <recommendedName>
        <fullName evidence="4">50S ribosomal protein L31</fullName>
    </recommendedName>
</protein>
<dbReference type="InterPro" id="IPR034704">
    <property type="entry name" value="Ribosomal_bL28/bL31-like_sf"/>
</dbReference>
<dbReference type="AlphaFoldDB" id="J3YQL5"/>
<evidence type="ECO:0000256" key="3">
    <source>
        <dbReference type="ARBA" id="ARBA00023274"/>
    </source>
</evidence>
<dbReference type="Pfam" id="PF01197">
    <property type="entry name" value="Ribosomal_L31"/>
    <property type="match status" value="1"/>
</dbReference>